<comment type="caution">
    <text evidence="2">The sequence shown here is derived from an EMBL/GenBank/DDBJ whole genome shotgun (WGS) entry which is preliminary data.</text>
</comment>
<name>A0ABP7G3J6_9ACTN</name>
<dbReference type="Pfam" id="PF01161">
    <property type="entry name" value="PBP"/>
    <property type="match status" value="1"/>
</dbReference>
<dbReference type="Gene3D" id="3.90.280.10">
    <property type="entry name" value="PEBP-like"/>
    <property type="match status" value="1"/>
</dbReference>
<sequence length="153" mass="16650">MPLNIADLSISCRQFDAGERIPDLHSADHGNVAPDLKITGVPEGTVELAVIMHDPDAPLPRGFVHWVCYGIAPSTTWVEGAGSGRNHREGPNTLGEKAYSGPQPPPGHGTHHYYFWVYALNTAVKGEPTREEFLADYAEAIIEQNRVVGTYSS</sequence>
<dbReference type="CDD" id="cd00865">
    <property type="entry name" value="PEBP_bact_arch"/>
    <property type="match status" value="1"/>
</dbReference>
<evidence type="ECO:0000256" key="1">
    <source>
        <dbReference type="ARBA" id="ARBA00007120"/>
    </source>
</evidence>
<protein>
    <submittedName>
        <fullName evidence="2">YbhB/YbcL family Raf kinase inhibitor-like protein</fullName>
    </submittedName>
</protein>
<dbReference type="PANTHER" id="PTHR30289">
    <property type="entry name" value="UNCHARACTERIZED PROTEIN YBCL-RELATED"/>
    <property type="match status" value="1"/>
</dbReference>
<dbReference type="InterPro" id="IPR036610">
    <property type="entry name" value="PEBP-like_sf"/>
</dbReference>
<dbReference type="Proteomes" id="UP001500908">
    <property type="component" value="Unassembled WGS sequence"/>
</dbReference>
<dbReference type="SUPFAM" id="SSF49777">
    <property type="entry name" value="PEBP-like"/>
    <property type="match status" value="1"/>
</dbReference>
<dbReference type="NCBIfam" id="TIGR00481">
    <property type="entry name" value="YbhB/YbcL family Raf kinase inhibitor-like protein"/>
    <property type="match status" value="1"/>
</dbReference>
<organism evidence="2 3">
    <name type="scientific">Salinactinospora qingdaonensis</name>
    <dbReference type="NCBI Taxonomy" id="702744"/>
    <lineage>
        <taxon>Bacteria</taxon>
        <taxon>Bacillati</taxon>
        <taxon>Actinomycetota</taxon>
        <taxon>Actinomycetes</taxon>
        <taxon>Streptosporangiales</taxon>
        <taxon>Nocardiopsidaceae</taxon>
        <taxon>Salinactinospora</taxon>
    </lineage>
</organism>
<gene>
    <name evidence="2" type="ORF">GCM10022402_37570</name>
</gene>
<dbReference type="EMBL" id="BAABDD010000020">
    <property type="protein sequence ID" value="GAA3755409.1"/>
    <property type="molecule type" value="Genomic_DNA"/>
</dbReference>
<dbReference type="InterPro" id="IPR008914">
    <property type="entry name" value="PEBP"/>
</dbReference>
<dbReference type="GO" id="GO:0004860">
    <property type="term" value="F:protein kinase inhibitor activity"/>
    <property type="evidence" value="ECO:0007669"/>
    <property type="project" value="UniProtKB-KW"/>
</dbReference>
<keyword evidence="3" id="KW-1185">Reference proteome</keyword>
<accession>A0ABP7G3J6</accession>
<evidence type="ECO:0000313" key="2">
    <source>
        <dbReference type="EMBL" id="GAA3755409.1"/>
    </source>
</evidence>
<keyword evidence="2" id="KW-0649">Protein kinase inhibitor</keyword>
<dbReference type="PANTHER" id="PTHR30289:SF1">
    <property type="entry name" value="PEBP (PHOSPHATIDYLETHANOLAMINE-BINDING PROTEIN) FAMILY PROTEIN"/>
    <property type="match status" value="1"/>
</dbReference>
<comment type="similarity">
    <text evidence="1">Belongs to the UPF0098 family.</text>
</comment>
<reference evidence="3" key="1">
    <citation type="journal article" date="2019" name="Int. J. Syst. Evol. Microbiol.">
        <title>The Global Catalogue of Microorganisms (GCM) 10K type strain sequencing project: providing services to taxonomists for standard genome sequencing and annotation.</title>
        <authorList>
            <consortium name="The Broad Institute Genomics Platform"/>
            <consortium name="The Broad Institute Genome Sequencing Center for Infectious Disease"/>
            <person name="Wu L."/>
            <person name="Ma J."/>
        </authorList>
    </citation>
    <scope>NUCLEOTIDE SEQUENCE [LARGE SCALE GENOMIC DNA]</scope>
    <source>
        <strain evidence="3">JCM 17137</strain>
    </source>
</reference>
<evidence type="ECO:0000313" key="3">
    <source>
        <dbReference type="Proteomes" id="UP001500908"/>
    </source>
</evidence>
<dbReference type="InterPro" id="IPR005247">
    <property type="entry name" value="YbhB_YbcL/LppC-like"/>
</dbReference>
<dbReference type="RefSeq" id="WP_344973958.1">
    <property type="nucleotide sequence ID" value="NZ_BAABDD010000020.1"/>
</dbReference>
<proteinExistence type="inferred from homology"/>